<sequence>MSSFMPLPVQPSTARAGGATRAVLPPPRPRMPVGHEVCWRRMPQSHTDDTPAHGNRPIVLARWTTCGEGEGAAVGPPGYYVIALALRPMLLRLSSNGRVLHDGPLERGMVQVTAPATQTEYRAHAPSDFLHIYLSAAYVARCPDVVLAARSQQAHDACYPFMRDAVIRQLMHVLVEALDSPDPASRTCVDAIARAIAARALGIALQPAEPGQPETGKTPALENWRLQRTIAFIDDHLDQSISLQQLAHAVGLSPTYFAARFRAAVGASPRLFVMRRRIERAKLLLASTRMSMIDVALNVGFRTQSHFTTVFGREEGATPHQWRMRCANADDRAASADADDPHAPHRAALSDRLGLRVHDAGSVAVARSAAAGG</sequence>
<evidence type="ECO:0000259" key="5">
    <source>
        <dbReference type="PROSITE" id="PS01124"/>
    </source>
</evidence>
<dbReference type="Gene3D" id="1.10.10.60">
    <property type="entry name" value="Homeodomain-like"/>
    <property type="match status" value="2"/>
</dbReference>
<dbReference type="PANTHER" id="PTHR46796">
    <property type="entry name" value="HTH-TYPE TRANSCRIPTIONAL ACTIVATOR RHAS-RELATED"/>
    <property type="match status" value="1"/>
</dbReference>
<evidence type="ECO:0000256" key="2">
    <source>
        <dbReference type="ARBA" id="ARBA00023125"/>
    </source>
</evidence>
<evidence type="ECO:0000256" key="3">
    <source>
        <dbReference type="ARBA" id="ARBA00023163"/>
    </source>
</evidence>
<feature type="region of interest" description="Disordered" evidence="4">
    <location>
        <begin position="1"/>
        <end position="29"/>
    </location>
</feature>
<feature type="domain" description="HTH araC/xylS-type" evidence="5">
    <location>
        <begin position="227"/>
        <end position="325"/>
    </location>
</feature>
<evidence type="ECO:0000256" key="4">
    <source>
        <dbReference type="SAM" id="MobiDB-lite"/>
    </source>
</evidence>
<dbReference type="GO" id="GO:0003700">
    <property type="term" value="F:DNA-binding transcription factor activity"/>
    <property type="evidence" value="ECO:0007669"/>
    <property type="project" value="InterPro"/>
</dbReference>
<dbReference type="SMART" id="SM00342">
    <property type="entry name" value="HTH_ARAC"/>
    <property type="match status" value="1"/>
</dbReference>
<accession>A0A6J5EV89</accession>
<organism evidence="6 7">
    <name type="scientific">Paraburkholderia solisilvae</name>
    <dbReference type="NCBI Taxonomy" id="624376"/>
    <lineage>
        <taxon>Bacteria</taxon>
        <taxon>Pseudomonadati</taxon>
        <taxon>Pseudomonadota</taxon>
        <taxon>Betaproteobacteria</taxon>
        <taxon>Burkholderiales</taxon>
        <taxon>Burkholderiaceae</taxon>
        <taxon>Paraburkholderia</taxon>
    </lineage>
</organism>
<keyword evidence="1" id="KW-0805">Transcription regulation</keyword>
<proteinExistence type="predicted"/>
<dbReference type="PROSITE" id="PS01124">
    <property type="entry name" value="HTH_ARAC_FAMILY_2"/>
    <property type="match status" value="1"/>
</dbReference>
<protein>
    <submittedName>
        <fullName evidence="6">HTH-type transcriptional activator RhaR</fullName>
    </submittedName>
</protein>
<dbReference type="PANTHER" id="PTHR46796:SF14">
    <property type="entry name" value="TRANSCRIPTIONAL REGULATORY PROTEIN"/>
    <property type="match status" value="1"/>
</dbReference>
<dbReference type="Pfam" id="PF12833">
    <property type="entry name" value="HTH_18"/>
    <property type="match status" value="1"/>
</dbReference>
<evidence type="ECO:0000313" key="6">
    <source>
        <dbReference type="EMBL" id="CAB3769904.1"/>
    </source>
</evidence>
<evidence type="ECO:0000313" key="7">
    <source>
        <dbReference type="Proteomes" id="UP000494329"/>
    </source>
</evidence>
<name>A0A6J5EV89_9BURK</name>
<dbReference type="InterPro" id="IPR018060">
    <property type="entry name" value="HTH_AraC"/>
</dbReference>
<evidence type="ECO:0000256" key="1">
    <source>
        <dbReference type="ARBA" id="ARBA00023015"/>
    </source>
</evidence>
<dbReference type="PROSITE" id="PS00041">
    <property type="entry name" value="HTH_ARAC_FAMILY_1"/>
    <property type="match status" value="1"/>
</dbReference>
<dbReference type="GO" id="GO:0043565">
    <property type="term" value="F:sequence-specific DNA binding"/>
    <property type="evidence" value="ECO:0007669"/>
    <property type="project" value="InterPro"/>
</dbReference>
<gene>
    <name evidence="6" type="primary">rhaR_14</name>
    <name evidence="6" type="ORF">LMG29739_05655</name>
</gene>
<reference evidence="6 7" key="1">
    <citation type="submission" date="2020-04" db="EMBL/GenBank/DDBJ databases">
        <authorList>
            <person name="De Canck E."/>
        </authorList>
    </citation>
    <scope>NUCLEOTIDE SEQUENCE [LARGE SCALE GENOMIC DNA]</scope>
    <source>
        <strain evidence="6 7">LMG 29739</strain>
    </source>
</reference>
<keyword evidence="2" id="KW-0238">DNA-binding</keyword>
<keyword evidence="3" id="KW-0804">Transcription</keyword>
<dbReference type="SUPFAM" id="SSF46689">
    <property type="entry name" value="Homeodomain-like"/>
    <property type="match status" value="2"/>
</dbReference>
<dbReference type="Proteomes" id="UP000494329">
    <property type="component" value="Unassembled WGS sequence"/>
</dbReference>
<dbReference type="EMBL" id="CADIKF010000066">
    <property type="protein sequence ID" value="CAB3769904.1"/>
    <property type="molecule type" value="Genomic_DNA"/>
</dbReference>
<keyword evidence="7" id="KW-1185">Reference proteome</keyword>
<dbReference type="InterPro" id="IPR009057">
    <property type="entry name" value="Homeodomain-like_sf"/>
</dbReference>
<dbReference type="InterPro" id="IPR050204">
    <property type="entry name" value="AraC_XylS_family_regulators"/>
</dbReference>
<dbReference type="AlphaFoldDB" id="A0A6J5EV89"/>
<dbReference type="InterPro" id="IPR018062">
    <property type="entry name" value="HTH_AraC-typ_CS"/>
</dbReference>